<name>A0D5Q0_PARTE</name>
<gene>
    <name evidence="2" type="ORF">GSPATT00013797001</name>
</gene>
<proteinExistence type="predicted"/>
<accession>A0D5Q0</accession>
<sequence length="105" mass="12367">MNDFDIQIWDCGPYAFQQQKLNMQNLTQSPLKHLIIEGDNSPVNFIDDFELSSQSSQTNTFIQSARKSSDGDNTARRKKFRSQDFTEQLYMWNGYLVKKFEPKQF</sequence>
<dbReference type="KEGG" id="ptm:GSPATT00013797001"/>
<dbReference type="AlphaFoldDB" id="A0D5Q0"/>
<dbReference type="InParanoid" id="A0D5Q0"/>
<dbReference type="HOGENOM" id="CLU_177341_0_0_1"/>
<evidence type="ECO:0000313" key="2">
    <source>
        <dbReference type="EMBL" id="CAK78367.1"/>
    </source>
</evidence>
<dbReference type="Proteomes" id="UP000000600">
    <property type="component" value="Unassembled WGS sequence"/>
</dbReference>
<dbReference type="OMA" id="FDIQIWD"/>
<evidence type="ECO:0000313" key="3">
    <source>
        <dbReference type="Proteomes" id="UP000000600"/>
    </source>
</evidence>
<protein>
    <submittedName>
        <fullName evidence="2">Uncharacterized protein</fullName>
    </submittedName>
</protein>
<dbReference type="RefSeq" id="XP_001445764.1">
    <property type="nucleotide sequence ID" value="XM_001445727.1"/>
</dbReference>
<dbReference type="GeneID" id="5031548"/>
<feature type="region of interest" description="Disordered" evidence="1">
    <location>
        <begin position="57"/>
        <end position="80"/>
    </location>
</feature>
<reference evidence="2 3" key="1">
    <citation type="journal article" date="2006" name="Nature">
        <title>Global trends of whole-genome duplications revealed by the ciliate Paramecium tetraurelia.</title>
        <authorList>
            <consortium name="Genoscope"/>
            <person name="Aury J.-M."/>
            <person name="Jaillon O."/>
            <person name="Duret L."/>
            <person name="Noel B."/>
            <person name="Jubin C."/>
            <person name="Porcel B.M."/>
            <person name="Segurens B."/>
            <person name="Daubin V."/>
            <person name="Anthouard V."/>
            <person name="Aiach N."/>
            <person name="Arnaiz O."/>
            <person name="Billaut A."/>
            <person name="Beisson J."/>
            <person name="Blanc I."/>
            <person name="Bouhouche K."/>
            <person name="Camara F."/>
            <person name="Duharcourt S."/>
            <person name="Guigo R."/>
            <person name="Gogendeau D."/>
            <person name="Katinka M."/>
            <person name="Keller A.-M."/>
            <person name="Kissmehl R."/>
            <person name="Klotz C."/>
            <person name="Koll F."/>
            <person name="Le Moue A."/>
            <person name="Lepere C."/>
            <person name="Malinsky S."/>
            <person name="Nowacki M."/>
            <person name="Nowak J.K."/>
            <person name="Plattner H."/>
            <person name="Poulain J."/>
            <person name="Ruiz F."/>
            <person name="Serrano V."/>
            <person name="Zagulski M."/>
            <person name="Dessen P."/>
            <person name="Betermier M."/>
            <person name="Weissenbach J."/>
            <person name="Scarpelli C."/>
            <person name="Schachter V."/>
            <person name="Sperling L."/>
            <person name="Meyer E."/>
            <person name="Cohen J."/>
            <person name="Wincker P."/>
        </authorList>
    </citation>
    <scope>NUCLEOTIDE SEQUENCE [LARGE SCALE GENOMIC DNA]</scope>
    <source>
        <strain evidence="2 3">Stock d4-2</strain>
    </source>
</reference>
<evidence type="ECO:0000256" key="1">
    <source>
        <dbReference type="SAM" id="MobiDB-lite"/>
    </source>
</evidence>
<dbReference type="EMBL" id="CT868307">
    <property type="protein sequence ID" value="CAK78367.1"/>
    <property type="molecule type" value="Genomic_DNA"/>
</dbReference>
<feature type="compositionally biased region" description="Polar residues" evidence="1">
    <location>
        <begin position="57"/>
        <end position="66"/>
    </location>
</feature>
<keyword evidence="3" id="KW-1185">Reference proteome</keyword>
<organism evidence="2 3">
    <name type="scientific">Paramecium tetraurelia</name>
    <dbReference type="NCBI Taxonomy" id="5888"/>
    <lineage>
        <taxon>Eukaryota</taxon>
        <taxon>Sar</taxon>
        <taxon>Alveolata</taxon>
        <taxon>Ciliophora</taxon>
        <taxon>Intramacronucleata</taxon>
        <taxon>Oligohymenophorea</taxon>
        <taxon>Peniculida</taxon>
        <taxon>Parameciidae</taxon>
        <taxon>Paramecium</taxon>
    </lineage>
</organism>